<dbReference type="PANTHER" id="PTHR30383">
    <property type="entry name" value="THIOESTERASE 1/PROTEASE 1/LYSOPHOSPHOLIPASE L1"/>
    <property type="match status" value="1"/>
</dbReference>
<dbReference type="SUPFAM" id="SSF52266">
    <property type="entry name" value="SGNH hydrolase"/>
    <property type="match status" value="1"/>
</dbReference>
<evidence type="ECO:0000259" key="2">
    <source>
        <dbReference type="Pfam" id="PF13472"/>
    </source>
</evidence>
<evidence type="ECO:0000313" key="4">
    <source>
        <dbReference type="Proteomes" id="UP000266693"/>
    </source>
</evidence>
<feature type="signal peptide" evidence="1">
    <location>
        <begin position="1"/>
        <end position="25"/>
    </location>
</feature>
<dbReference type="PANTHER" id="PTHR30383:SF5">
    <property type="entry name" value="SGNH HYDROLASE-TYPE ESTERASE DOMAIN-CONTAINING PROTEIN"/>
    <property type="match status" value="1"/>
</dbReference>
<dbReference type="GO" id="GO:0004622">
    <property type="term" value="F:phosphatidylcholine lysophospholipase activity"/>
    <property type="evidence" value="ECO:0007669"/>
    <property type="project" value="TreeGrafter"/>
</dbReference>
<dbReference type="CDD" id="cd04501">
    <property type="entry name" value="SGNH_hydrolase_like_4"/>
    <property type="match status" value="1"/>
</dbReference>
<dbReference type="InterPro" id="IPR036514">
    <property type="entry name" value="SGNH_hydro_sf"/>
</dbReference>
<organism evidence="3 4">
    <name type="scientific">Sphingomonas gilva</name>
    <dbReference type="NCBI Taxonomy" id="2305907"/>
    <lineage>
        <taxon>Bacteria</taxon>
        <taxon>Pseudomonadati</taxon>
        <taxon>Pseudomonadota</taxon>
        <taxon>Alphaproteobacteria</taxon>
        <taxon>Sphingomonadales</taxon>
        <taxon>Sphingomonadaceae</taxon>
        <taxon>Sphingomonas</taxon>
    </lineage>
</organism>
<feature type="chain" id="PRO_5017199995" evidence="1">
    <location>
        <begin position="26"/>
        <end position="246"/>
    </location>
</feature>
<dbReference type="OrthoDB" id="9794725at2"/>
<evidence type="ECO:0000256" key="1">
    <source>
        <dbReference type="SAM" id="SignalP"/>
    </source>
</evidence>
<keyword evidence="1" id="KW-0732">Signal</keyword>
<accession>A0A396RT94</accession>
<dbReference type="Gene3D" id="3.40.50.1110">
    <property type="entry name" value="SGNH hydrolase"/>
    <property type="match status" value="1"/>
</dbReference>
<dbReference type="InterPro" id="IPR013830">
    <property type="entry name" value="SGNH_hydro"/>
</dbReference>
<sequence>MSAIDRRKLLLAGLALPLGAGLARAQTAPREESWDERWQRLLREDYGHLFRYRDENAAVLAAGAPVGIVFMGDSITQGWHEKRPDFFKAGRVGRGISGQTTPQMLVRFQPDVIDLKPSVVHIMAGTNDIAGNTGPMTEEATRDNFRAMTALAKANGSRVILASIPPAGAFPWRPGLDVKAPIASLNRWLKSYAAEVDATWIDYHPALADASGAMKPGMADDGVHPTPAGYDAMERVLAPVLARMGV</sequence>
<proteinExistence type="predicted"/>
<protein>
    <submittedName>
        <fullName evidence="3">GDSL family lipase</fullName>
    </submittedName>
</protein>
<dbReference type="AlphaFoldDB" id="A0A396RT94"/>
<dbReference type="EMBL" id="QWLV01000001">
    <property type="protein sequence ID" value="RHW19316.1"/>
    <property type="molecule type" value="Genomic_DNA"/>
</dbReference>
<evidence type="ECO:0000313" key="3">
    <source>
        <dbReference type="EMBL" id="RHW19316.1"/>
    </source>
</evidence>
<name>A0A396RT94_9SPHN</name>
<dbReference type="InterPro" id="IPR051532">
    <property type="entry name" value="Ester_Hydrolysis_Enzymes"/>
</dbReference>
<comment type="caution">
    <text evidence="3">The sequence shown here is derived from an EMBL/GenBank/DDBJ whole genome shotgun (WGS) entry which is preliminary data.</text>
</comment>
<dbReference type="Proteomes" id="UP000266693">
    <property type="component" value="Unassembled WGS sequence"/>
</dbReference>
<gene>
    <name evidence="3" type="ORF">D1610_04220</name>
</gene>
<feature type="domain" description="SGNH hydrolase-type esterase" evidence="2">
    <location>
        <begin position="70"/>
        <end position="232"/>
    </location>
</feature>
<dbReference type="Pfam" id="PF13472">
    <property type="entry name" value="Lipase_GDSL_2"/>
    <property type="match status" value="1"/>
</dbReference>
<reference evidence="3 4" key="1">
    <citation type="submission" date="2018-08" db="EMBL/GenBank/DDBJ databases">
        <title>The multiple taxonomic identification of Sphingomonas gilva.</title>
        <authorList>
            <person name="Zhu D."/>
            <person name="Zheng S."/>
        </authorList>
    </citation>
    <scope>NUCLEOTIDE SEQUENCE [LARGE SCALE GENOMIC DNA]</scope>
    <source>
        <strain evidence="3 4">ZDH117</strain>
    </source>
</reference>
<dbReference type="RefSeq" id="WP_118862822.1">
    <property type="nucleotide sequence ID" value="NZ_QWLV01000001.1"/>
</dbReference>
<keyword evidence="4" id="KW-1185">Reference proteome</keyword>